<dbReference type="EMBL" id="DVNH01000016">
    <property type="protein sequence ID" value="HIU51367.1"/>
    <property type="molecule type" value="Genomic_DNA"/>
</dbReference>
<dbReference type="InterPro" id="IPR036390">
    <property type="entry name" value="WH_DNA-bd_sf"/>
</dbReference>
<dbReference type="GO" id="GO:0051304">
    <property type="term" value="P:chromosome separation"/>
    <property type="evidence" value="ECO:0007669"/>
    <property type="project" value="InterPro"/>
</dbReference>
<gene>
    <name evidence="6" type="primary">scpB</name>
    <name evidence="6" type="ORF">IAB70_01885</name>
</gene>
<dbReference type="Gene3D" id="1.10.10.10">
    <property type="entry name" value="Winged helix-like DNA-binding domain superfamily/Winged helix DNA-binding domain"/>
    <property type="match status" value="2"/>
</dbReference>
<evidence type="ECO:0000256" key="4">
    <source>
        <dbReference type="ARBA" id="ARBA00023306"/>
    </source>
</evidence>
<dbReference type="PIRSF" id="PIRSF019345">
    <property type="entry name" value="ScpB"/>
    <property type="match status" value="1"/>
</dbReference>
<evidence type="ECO:0000256" key="1">
    <source>
        <dbReference type="ARBA" id="ARBA00022490"/>
    </source>
</evidence>
<evidence type="ECO:0000256" key="5">
    <source>
        <dbReference type="SAM" id="MobiDB-lite"/>
    </source>
</evidence>
<evidence type="ECO:0000256" key="3">
    <source>
        <dbReference type="ARBA" id="ARBA00022829"/>
    </source>
</evidence>
<dbReference type="SUPFAM" id="SSF46785">
    <property type="entry name" value="Winged helix' DNA-binding domain"/>
    <property type="match status" value="2"/>
</dbReference>
<feature type="compositionally biased region" description="Basic and acidic residues" evidence="5">
    <location>
        <begin position="199"/>
        <end position="209"/>
    </location>
</feature>
<dbReference type="PANTHER" id="PTHR34298">
    <property type="entry name" value="SEGREGATION AND CONDENSATION PROTEIN B"/>
    <property type="match status" value="1"/>
</dbReference>
<proteinExistence type="predicted"/>
<keyword evidence="3" id="KW-0159">Chromosome partition</keyword>
<protein>
    <submittedName>
        <fullName evidence="6">SMC-Scp complex subunit ScpB</fullName>
    </submittedName>
</protein>
<dbReference type="GO" id="GO:0051301">
    <property type="term" value="P:cell division"/>
    <property type="evidence" value="ECO:0007669"/>
    <property type="project" value="UniProtKB-KW"/>
</dbReference>
<dbReference type="Proteomes" id="UP000824093">
    <property type="component" value="Unassembled WGS sequence"/>
</dbReference>
<dbReference type="AlphaFoldDB" id="A0A9D1S9E4"/>
<dbReference type="Pfam" id="PF04079">
    <property type="entry name" value="SMC_ScpB"/>
    <property type="match status" value="1"/>
</dbReference>
<organism evidence="6 7">
    <name type="scientific">Candidatus Merdicola faecigallinarum</name>
    <dbReference type="NCBI Taxonomy" id="2840862"/>
    <lineage>
        <taxon>Bacteria</taxon>
        <taxon>Bacillati</taxon>
        <taxon>Bacillota</taxon>
        <taxon>Clostridia</taxon>
        <taxon>Candidatus Merdicola</taxon>
    </lineage>
</organism>
<keyword evidence="1" id="KW-0963">Cytoplasm</keyword>
<dbReference type="InterPro" id="IPR036388">
    <property type="entry name" value="WH-like_DNA-bd_sf"/>
</dbReference>
<dbReference type="PANTHER" id="PTHR34298:SF2">
    <property type="entry name" value="SEGREGATION AND CONDENSATION PROTEIN B"/>
    <property type="match status" value="1"/>
</dbReference>
<comment type="caution">
    <text evidence="6">The sequence shown here is derived from an EMBL/GenBank/DDBJ whole genome shotgun (WGS) entry which is preliminary data.</text>
</comment>
<reference evidence="6" key="2">
    <citation type="journal article" date="2021" name="PeerJ">
        <title>Extensive microbial diversity within the chicken gut microbiome revealed by metagenomics and culture.</title>
        <authorList>
            <person name="Gilroy R."/>
            <person name="Ravi A."/>
            <person name="Getino M."/>
            <person name="Pursley I."/>
            <person name="Horton D.L."/>
            <person name="Alikhan N.F."/>
            <person name="Baker D."/>
            <person name="Gharbi K."/>
            <person name="Hall N."/>
            <person name="Watson M."/>
            <person name="Adriaenssens E.M."/>
            <person name="Foster-Nyarko E."/>
            <person name="Jarju S."/>
            <person name="Secka A."/>
            <person name="Antonio M."/>
            <person name="Oren A."/>
            <person name="Chaudhuri R.R."/>
            <person name="La Ragione R."/>
            <person name="Hildebrand F."/>
            <person name="Pallen M.J."/>
        </authorList>
    </citation>
    <scope>NUCLEOTIDE SEQUENCE</scope>
    <source>
        <strain evidence="6">CHK195-15760</strain>
    </source>
</reference>
<feature type="region of interest" description="Disordered" evidence="5">
    <location>
        <begin position="185"/>
        <end position="209"/>
    </location>
</feature>
<evidence type="ECO:0000313" key="7">
    <source>
        <dbReference type="Proteomes" id="UP000824093"/>
    </source>
</evidence>
<accession>A0A9D1S9E4</accession>
<keyword evidence="4" id="KW-0131">Cell cycle</keyword>
<evidence type="ECO:0000256" key="2">
    <source>
        <dbReference type="ARBA" id="ARBA00022618"/>
    </source>
</evidence>
<evidence type="ECO:0000313" key="6">
    <source>
        <dbReference type="EMBL" id="HIU51367.1"/>
    </source>
</evidence>
<dbReference type="InterPro" id="IPR005234">
    <property type="entry name" value="ScpB_csome_segregation"/>
</dbReference>
<sequence>MEIEKTKAIIQAILFAAGREVKIEEFMSVLELGKEELISIIESLSSDLKSTSSGIEIIKLQDSYQLCSKKEYYEYIYPIIDKRNKPNLSNAALETLAIIAYNPKITRAEIENIRGVSSDGSIYKLLEYGLIEDAGKLDVPGKPTSYRTTNQFLKKFGYHSLEELPELPRYKLDENEQIVLEEFEAPTPAREEMEDFKEENENKSELGGQ</sequence>
<keyword evidence="2" id="KW-0132">Cell division</keyword>
<name>A0A9D1S9E4_9FIRM</name>
<dbReference type="NCBIfam" id="TIGR00281">
    <property type="entry name" value="SMC-Scp complex subunit ScpB"/>
    <property type="match status" value="1"/>
</dbReference>
<reference evidence="6" key="1">
    <citation type="submission" date="2020-10" db="EMBL/GenBank/DDBJ databases">
        <authorList>
            <person name="Gilroy R."/>
        </authorList>
    </citation>
    <scope>NUCLEOTIDE SEQUENCE</scope>
    <source>
        <strain evidence="6">CHK195-15760</strain>
    </source>
</reference>